<evidence type="ECO:0000256" key="6">
    <source>
        <dbReference type="HAMAP-Rule" id="MF_00094"/>
    </source>
</evidence>
<evidence type="ECO:0000313" key="9">
    <source>
        <dbReference type="Proteomes" id="UP001407405"/>
    </source>
</evidence>
<dbReference type="InterPro" id="IPR000352">
    <property type="entry name" value="Pep_chain_release_fac_I"/>
</dbReference>
<protein>
    <recommendedName>
        <fullName evidence="3 6">Peptide chain release factor 2</fullName>
        <shortName evidence="6">RF-2</shortName>
    </recommendedName>
</protein>
<dbReference type="Pfam" id="PF03462">
    <property type="entry name" value="PCRF"/>
    <property type="match status" value="1"/>
</dbReference>
<accession>A0ABU9VXE2</accession>
<keyword evidence="9" id="KW-1185">Reference proteome</keyword>
<reference evidence="8 9" key="1">
    <citation type="submission" date="2024-04" db="EMBL/GenBank/DDBJ databases">
        <title>Genome sequencing and metabolic network reconstruction of aminoacids and betaine degradation by Anoxynatronum sibiricum.</title>
        <authorList>
            <person name="Detkova E.N."/>
            <person name="Boltjanskaja Y.V."/>
            <person name="Mardanov A.V."/>
            <person name="Kevbrin V."/>
        </authorList>
    </citation>
    <scope>NUCLEOTIDE SEQUENCE [LARGE SCALE GENOMIC DNA]</scope>
    <source>
        <strain evidence="8 9">Z-7981</strain>
    </source>
</reference>
<sequence>MLNLENLRAEVQELKENITEMGASLDVPGLQQRMEELELKMASPGFWDDPDIAQEVLKTSKNLQNKVAEYQGLEKAHDDLMTLLYFLEEGESEFEKDFVKGLEGLKKKVETIQLKTLLSGEYDHLNAIVSIHAGTGGLDAQDWAEMLYRMYTRWADASGYGLDVYDLQNDPEAGIKSVTFTVKGENAYGYMKAEKGVHRLVRLSPFDTAGKRHTSFASVDVMPELDDTVEVDIQVSDLRIDTYRSSGAGGQHVNKTDSAVRITHIPTGIVVQCQNQRSQHSNKETALKVLKGKLIELKIEENKEKIEELQGDYSQIAWGSQIRSYVFHPYSMVKDHRTNVEVGNVYGVMDGDLDPFIYGYLREQMKA</sequence>
<dbReference type="InterPro" id="IPR045853">
    <property type="entry name" value="Pep_chain_release_fac_I_sf"/>
</dbReference>
<dbReference type="Gene3D" id="3.30.160.20">
    <property type="match status" value="1"/>
</dbReference>
<keyword evidence="4 6" id="KW-0488">Methylation</keyword>
<keyword evidence="5 6" id="KW-0648">Protein biosynthesis</keyword>
<evidence type="ECO:0000256" key="5">
    <source>
        <dbReference type="ARBA" id="ARBA00022917"/>
    </source>
</evidence>
<evidence type="ECO:0000259" key="7">
    <source>
        <dbReference type="PROSITE" id="PS00745"/>
    </source>
</evidence>
<dbReference type="SUPFAM" id="SSF75620">
    <property type="entry name" value="Release factor"/>
    <property type="match status" value="1"/>
</dbReference>
<evidence type="ECO:0000256" key="2">
    <source>
        <dbReference type="ARBA" id="ARBA00010835"/>
    </source>
</evidence>
<dbReference type="SMART" id="SM00937">
    <property type="entry name" value="PCRF"/>
    <property type="match status" value="1"/>
</dbReference>
<comment type="caution">
    <text evidence="8">The sequence shown here is derived from an EMBL/GenBank/DDBJ whole genome shotgun (WGS) entry which is preliminary data.</text>
</comment>
<evidence type="ECO:0000313" key="8">
    <source>
        <dbReference type="EMBL" id="MEN1761838.1"/>
    </source>
</evidence>
<evidence type="ECO:0000256" key="1">
    <source>
        <dbReference type="ARBA" id="ARBA00002613"/>
    </source>
</evidence>
<proteinExistence type="inferred from homology"/>
<comment type="similarity">
    <text evidence="2 6">Belongs to the prokaryotic/mitochondrial release factor family.</text>
</comment>
<evidence type="ECO:0000256" key="4">
    <source>
        <dbReference type="ARBA" id="ARBA00022481"/>
    </source>
</evidence>
<dbReference type="EMBL" id="JBCITM010000022">
    <property type="protein sequence ID" value="MEN1761838.1"/>
    <property type="molecule type" value="Genomic_DNA"/>
</dbReference>
<feature type="domain" description="Prokaryotic-type class I peptide chain release factors" evidence="7">
    <location>
        <begin position="244"/>
        <end position="260"/>
    </location>
</feature>
<feature type="modified residue" description="N5-methylglutamine" evidence="6">
    <location>
        <position position="251"/>
    </location>
</feature>
<dbReference type="PROSITE" id="PS00745">
    <property type="entry name" value="RF_PROK_I"/>
    <property type="match status" value="1"/>
</dbReference>
<dbReference type="Gene3D" id="1.20.58.410">
    <property type="entry name" value="Release factor"/>
    <property type="match status" value="1"/>
</dbReference>
<dbReference type="HAMAP" id="MF_00094">
    <property type="entry name" value="Rel_fac_2"/>
    <property type="match status" value="1"/>
</dbReference>
<evidence type="ECO:0000256" key="3">
    <source>
        <dbReference type="ARBA" id="ARBA00019192"/>
    </source>
</evidence>
<comment type="subcellular location">
    <subcellularLocation>
        <location evidence="6">Cytoplasm</location>
    </subcellularLocation>
</comment>
<keyword evidence="6" id="KW-0963">Cytoplasm</keyword>
<dbReference type="PANTHER" id="PTHR43116">
    <property type="entry name" value="PEPTIDE CHAIN RELEASE FACTOR 2"/>
    <property type="match status" value="1"/>
</dbReference>
<comment type="PTM">
    <text evidence="6">Methylated by PrmC. Methylation increases the termination efficiency of RF2.</text>
</comment>
<dbReference type="NCBIfam" id="TIGR00020">
    <property type="entry name" value="prfB"/>
    <property type="match status" value="1"/>
</dbReference>
<dbReference type="InterPro" id="IPR004374">
    <property type="entry name" value="PrfB"/>
</dbReference>
<comment type="function">
    <text evidence="1 6">Peptide chain release factor 2 directs the termination of translation in response to the peptide chain termination codons UGA and UAA.</text>
</comment>
<dbReference type="InterPro" id="IPR005139">
    <property type="entry name" value="PCRF"/>
</dbReference>
<dbReference type="RefSeq" id="WP_343187122.1">
    <property type="nucleotide sequence ID" value="NZ_JBCITM010000022.1"/>
</dbReference>
<dbReference type="Gene3D" id="3.30.70.1660">
    <property type="match status" value="1"/>
</dbReference>
<dbReference type="PANTHER" id="PTHR43116:SF3">
    <property type="entry name" value="CLASS I PEPTIDE CHAIN RELEASE FACTOR"/>
    <property type="match status" value="1"/>
</dbReference>
<name>A0ABU9VXE2_9CLOT</name>
<organism evidence="8 9">
    <name type="scientific">Anoxynatronum sibiricum</name>
    <dbReference type="NCBI Taxonomy" id="210623"/>
    <lineage>
        <taxon>Bacteria</taxon>
        <taxon>Bacillati</taxon>
        <taxon>Bacillota</taxon>
        <taxon>Clostridia</taxon>
        <taxon>Eubacteriales</taxon>
        <taxon>Clostridiaceae</taxon>
        <taxon>Anoxynatronum</taxon>
    </lineage>
</organism>
<dbReference type="Proteomes" id="UP001407405">
    <property type="component" value="Unassembled WGS sequence"/>
</dbReference>
<dbReference type="Pfam" id="PF00472">
    <property type="entry name" value="RF-1"/>
    <property type="match status" value="1"/>
</dbReference>
<gene>
    <name evidence="6 8" type="primary">prfB</name>
    <name evidence="8" type="ORF">AAIG11_15225</name>
</gene>